<dbReference type="PANTHER" id="PTHR46609">
    <property type="entry name" value="EXONUCLEASE, PHAGE-TYPE/RECB, C-TERMINAL DOMAIN-CONTAINING PROTEIN"/>
    <property type="match status" value="1"/>
</dbReference>
<dbReference type="Proteomes" id="UP000008323">
    <property type="component" value="Chromosome"/>
</dbReference>
<dbReference type="Pfam" id="PF09588">
    <property type="entry name" value="YqaJ"/>
    <property type="match status" value="1"/>
</dbReference>
<dbReference type="AlphaFoldDB" id="B1VAI0"/>
<dbReference type="NCBIfam" id="TIGR03033">
    <property type="entry name" value="phage_rel_nuc"/>
    <property type="match status" value="1"/>
</dbReference>
<dbReference type="GO" id="GO:0004519">
    <property type="term" value="F:endonuclease activity"/>
    <property type="evidence" value="ECO:0007669"/>
    <property type="project" value="UniProtKB-KW"/>
</dbReference>
<sequence>MKNIELEQNTLAWHEHRRKYINASEVATIMGLNPFETKEQLLKRKLFNLKIEDNPAMQRGRLLEPKARLFFNQQNQFNFNPKVFVKDFMSASLDGWDDKTQNLLEIKCPFSLKNFTWRAFFQEDKVPLFYYAQIQAQIYCSEACKAYFFVYQSDDCNKVKEIQEDDAFIKDLVNQCRLFFQMFQKSKQLQEKLQIAI</sequence>
<proteinExistence type="predicted"/>
<evidence type="ECO:0000259" key="1">
    <source>
        <dbReference type="Pfam" id="PF09588"/>
    </source>
</evidence>
<dbReference type="InterPro" id="IPR017482">
    <property type="entry name" value="Lambda-type_endonuclease"/>
</dbReference>
<keyword evidence="2" id="KW-0378">Hydrolase</keyword>
<dbReference type="STRING" id="59748.PA0619"/>
<keyword evidence="2" id="KW-0540">Nuclease</keyword>
<dbReference type="CDD" id="cd22343">
    <property type="entry name" value="PDDEXK_lambda_exonuclease-like"/>
    <property type="match status" value="1"/>
</dbReference>
<reference evidence="2 3" key="1">
    <citation type="journal article" date="2008" name="J. Bacteriol.">
        <title>Comparative genome analysis of 'Candidatus Phytoplasma australiense' (subgroup tuf-Australia I; rp-A) and 'Ca. Phytoplasma asteris' strains OY-M and AY-WB.</title>
        <authorList>
            <person name="Tran-Nguyen L.T."/>
            <person name="Kube M."/>
            <person name="Schneider B."/>
            <person name="Reinhardt R."/>
            <person name="Gibb K.S."/>
        </authorList>
    </citation>
    <scope>NUCLEOTIDE SEQUENCE [LARGE SCALE GENOMIC DNA]</scope>
</reference>
<feature type="domain" description="YqaJ viral recombinase" evidence="1">
    <location>
        <begin position="13"/>
        <end position="142"/>
    </location>
</feature>
<dbReference type="SUPFAM" id="SSF52980">
    <property type="entry name" value="Restriction endonuclease-like"/>
    <property type="match status" value="1"/>
</dbReference>
<protein>
    <submittedName>
        <fullName evidence="2">Similar to phage-related protein predicted endonuclease</fullName>
    </submittedName>
</protein>
<dbReference type="Gene3D" id="3.90.320.10">
    <property type="match status" value="1"/>
</dbReference>
<gene>
    <name evidence="2" type="ordered locus">PA0619</name>
</gene>
<evidence type="ECO:0000313" key="2">
    <source>
        <dbReference type="EMBL" id="CAM11953.1"/>
    </source>
</evidence>
<dbReference type="eggNOG" id="COG5377">
    <property type="taxonomic scope" value="Bacteria"/>
</dbReference>
<dbReference type="InterPro" id="IPR051703">
    <property type="entry name" value="NF-kappa-B_Signaling_Reg"/>
</dbReference>
<evidence type="ECO:0000313" key="3">
    <source>
        <dbReference type="Proteomes" id="UP000008323"/>
    </source>
</evidence>
<dbReference type="PANTHER" id="PTHR46609:SF6">
    <property type="entry name" value="EXONUCLEASE, PHAGE-TYPE_RECB, C-TERMINAL DOMAIN-CONTAINING PROTEIN-RELATED"/>
    <property type="match status" value="1"/>
</dbReference>
<dbReference type="KEGG" id="pal:PA0619"/>
<name>B1VAI0_PHYAS</name>
<dbReference type="InterPro" id="IPR011604">
    <property type="entry name" value="PDDEXK-like_dom_sf"/>
</dbReference>
<accession>B1VAI0</accession>
<dbReference type="InterPro" id="IPR011335">
    <property type="entry name" value="Restrct_endonuc-II-like"/>
</dbReference>
<keyword evidence="2" id="KW-0255">Endonuclease</keyword>
<organism evidence="2 3">
    <name type="scientific">Phytoplasma australiense</name>
    <dbReference type="NCBI Taxonomy" id="59748"/>
    <lineage>
        <taxon>Bacteria</taxon>
        <taxon>Bacillati</taxon>
        <taxon>Mycoplasmatota</taxon>
        <taxon>Mollicutes</taxon>
        <taxon>Acholeplasmatales</taxon>
        <taxon>Acholeplasmataceae</taxon>
        <taxon>Candidatus Phytoplasma</taxon>
        <taxon>16SrXII (Stolbur group)</taxon>
    </lineage>
</organism>
<dbReference type="EMBL" id="AM422018">
    <property type="protein sequence ID" value="CAM11953.1"/>
    <property type="molecule type" value="Genomic_DNA"/>
</dbReference>
<dbReference type="InterPro" id="IPR019080">
    <property type="entry name" value="YqaJ_viral_recombinase"/>
</dbReference>